<dbReference type="AlphaFoldDB" id="A0A1B7NRD3"/>
<keyword evidence="3" id="KW-1185">Reference proteome</keyword>
<dbReference type="EMBL" id="LGUA01001060">
    <property type="protein sequence ID" value="OAX79339.1"/>
    <property type="molecule type" value="Genomic_DNA"/>
</dbReference>
<evidence type="ECO:0000313" key="2">
    <source>
        <dbReference type="EMBL" id="OAX79339.1"/>
    </source>
</evidence>
<evidence type="ECO:0000256" key="1">
    <source>
        <dbReference type="SAM" id="MobiDB-lite"/>
    </source>
</evidence>
<feature type="region of interest" description="Disordered" evidence="1">
    <location>
        <begin position="230"/>
        <end position="251"/>
    </location>
</feature>
<protein>
    <submittedName>
        <fullName evidence="2">Uncharacterized protein</fullName>
    </submittedName>
</protein>
<organism evidence="2 3">
    <name type="scientific">Emergomyces africanus</name>
    <dbReference type="NCBI Taxonomy" id="1955775"/>
    <lineage>
        <taxon>Eukaryota</taxon>
        <taxon>Fungi</taxon>
        <taxon>Dikarya</taxon>
        <taxon>Ascomycota</taxon>
        <taxon>Pezizomycotina</taxon>
        <taxon>Eurotiomycetes</taxon>
        <taxon>Eurotiomycetidae</taxon>
        <taxon>Onygenales</taxon>
        <taxon>Ajellomycetaceae</taxon>
        <taxon>Emergomyces</taxon>
    </lineage>
</organism>
<name>A0A1B7NRD3_9EURO</name>
<comment type="caution">
    <text evidence="2">The sequence shown here is derived from an EMBL/GenBank/DDBJ whole genome shotgun (WGS) entry which is preliminary data.</text>
</comment>
<proteinExistence type="predicted"/>
<reference evidence="2 3" key="1">
    <citation type="submission" date="2015-07" db="EMBL/GenBank/DDBJ databases">
        <title>Emmonsia species relationships and genome sequence.</title>
        <authorList>
            <person name="Cuomo C.A."/>
            <person name="Schwartz I.S."/>
            <person name="Kenyon C."/>
            <person name="de Hoog G.S."/>
            <person name="Govender N.P."/>
            <person name="Botha A."/>
            <person name="Moreno L."/>
            <person name="de Vries M."/>
            <person name="Munoz J.F."/>
            <person name="Stielow J.B."/>
        </authorList>
    </citation>
    <scope>NUCLEOTIDE SEQUENCE [LARGE SCALE GENOMIC DNA]</scope>
    <source>
        <strain evidence="2 3">CBS 136260</strain>
    </source>
</reference>
<evidence type="ECO:0000313" key="3">
    <source>
        <dbReference type="Proteomes" id="UP000091918"/>
    </source>
</evidence>
<sequence length="251" mass="27039">MVHRGRRTPLGHDGGAPVLVGDRVPFPREDRLNPASASVDASKEPARDMSSQTSRHHTGISGCDVIHVVHDIETKINGGAAASARSQVRVAWYSPWEPAEEFPSGEADKVKLHQRPTCCGRAAMKKDHKPMSRHSALLRAEFYSSFQLSNESSAGRACGQQPTQPVGGLLSPSAQLLGSSNRLRIICTREISVVQSRDSSGGTHVSGRGISIISENSNFHQSDDLFAIKGTPSREDMAPMLGKDDRSPLKG</sequence>
<dbReference type="OrthoDB" id="10584341at2759"/>
<gene>
    <name evidence="2" type="ORF">ACJ72_06346</name>
</gene>
<feature type="compositionally biased region" description="Basic and acidic residues" evidence="1">
    <location>
        <begin position="232"/>
        <end position="251"/>
    </location>
</feature>
<dbReference type="Proteomes" id="UP000091918">
    <property type="component" value="Unassembled WGS sequence"/>
</dbReference>
<feature type="region of interest" description="Disordered" evidence="1">
    <location>
        <begin position="1"/>
        <end position="58"/>
    </location>
</feature>
<accession>A0A1B7NRD3</accession>